<evidence type="ECO:0000256" key="3">
    <source>
        <dbReference type="ARBA" id="ARBA00022679"/>
    </source>
</evidence>
<protein>
    <submittedName>
        <fullName evidence="6">23S rRNA (Guanosine(2251)-2'-O)-methyltransferase RlmB</fullName>
    </submittedName>
</protein>
<evidence type="ECO:0000256" key="2">
    <source>
        <dbReference type="ARBA" id="ARBA00022603"/>
    </source>
</evidence>
<dbReference type="SUPFAM" id="SSF75217">
    <property type="entry name" value="alpha/beta knot"/>
    <property type="match status" value="1"/>
</dbReference>
<feature type="domain" description="RNA 2-O ribose methyltransferase substrate binding" evidence="5">
    <location>
        <begin position="51"/>
        <end position="126"/>
    </location>
</feature>
<dbReference type="InterPro" id="IPR029026">
    <property type="entry name" value="tRNA_m1G_MTases_N"/>
</dbReference>
<name>A0ABV3X2V6_9FIRM</name>
<evidence type="ECO:0000313" key="7">
    <source>
        <dbReference type="Proteomes" id="UP001559623"/>
    </source>
</evidence>
<dbReference type="PANTHER" id="PTHR46429:SF1">
    <property type="entry name" value="23S RRNA (GUANOSINE-2'-O-)-METHYLTRANSFERASE RLMB"/>
    <property type="match status" value="1"/>
</dbReference>
<keyword evidence="7" id="KW-1185">Reference proteome</keyword>
<dbReference type="SMART" id="SM00967">
    <property type="entry name" value="SpoU_sub_bind"/>
    <property type="match status" value="1"/>
</dbReference>
<dbReference type="InterPro" id="IPR029028">
    <property type="entry name" value="Alpha/beta_knot_MTases"/>
</dbReference>
<dbReference type="InterPro" id="IPR004441">
    <property type="entry name" value="rRNA_MeTrfase_TrmH"/>
</dbReference>
<keyword evidence="2" id="KW-0489">Methyltransferase</keyword>
<feature type="compositionally biased region" description="Basic and acidic residues" evidence="4">
    <location>
        <begin position="1"/>
        <end position="14"/>
    </location>
</feature>
<organism evidence="6 7">
    <name type="scientific">Selenomonas sputigena</name>
    <dbReference type="NCBI Taxonomy" id="69823"/>
    <lineage>
        <taxon>Bacteria</taxon>
        <taxon>Bacillati</taxon>
        <taxon>Bacillota</taxon>
        <taxon>Negativicutes</taxon>
        <taxon>Selenomonadales</taxon>
        <taxon>Selenomonadaceae</taxon>
        <taxon>Selenomonas</taxon>
    </lineage>
</organism>
<dbReference type="Proteomes" id="UP001559623">
    <property type="component" value="Unassembled WGS sequence"/>
</dbReference>
<dbReference type="CDD" id="cd18103">
    <property type="entry name" value="SpoU-like_RlmB"/>
    <property type="match status" value="1"/>
</dbReference>
<evidence type="ECO:0000256" key="4">
    <source>
        <dbReference type="SAM" id="MobiDB-lite"/>
    </source>
</evidence>
<dbReference type="Gene3D" id="3.40.1280.10">
    <property type="match status" value="1"/>
</dbReference>
<evidence type="ECO:0000313" key="6">
    <source>
        <dbReference type="EMBL" id="MEX5284527.1"/>
    </source>
</evidence>
<accession>A0ABV3X2V6</accession>
<dbReference type="PANTHER" id="PTHR46429">
    <property type="entry name" value="23S RRNA (GUANOSINE-2'-O-)-METHYLTRANSFERASE RLMB"/>
    <property type="match status" value="1"/>
</dbReference>
<gene>
    <name evidence="6" type="primary">rlmB</name>
    <name evidence="6" type="ORF">QCO44_02575</name>
</gene>
<dbReference type="InterPro" id="IPR013123">
    <property type="entry name" value="SpoU_subst-bd"/>
</dbReference>
<evidence type="ECO:0000259" key="5">
    <source>
        <dbReference type="SMART" id="SM00967"/>
    </source>
</evidence>
<comment type="similarity">
    <text evidence="1">Belongs to the class IV-like SAM-binding methyltransferase superfamily. RNA methyltransferase TrmH family.</text>
</comment>
<proteinExistence type="inferred from homology"/>
<reference evidence="6 7" key="1">
    <citation type="submission" date="2023-04" db="EMBL/GenBank/DDBJ databases">
        <title>Genome Sequence of Selenomonas sputigena ATCC 33150.</title>
        <authorList>
            <person name="Miller D.P."/>
            <person name="Anvari S."/>
            <person name="Polson S.W."/>
            <person name="Macdonald M."/>
            <person name="Mcdowell J.V."/>
        </authorList>
    </citation>
    <scope>NUCLEOTIDE SEQUENCE [LARGE SCALE GENOMIC DNA]</scope>
    <source>
        <strain evidence="6 7">ATCC 33150</strain>
    </source>
</reference>
<evidence type="ECO:0000256" key="1">
    <source>
        <dbReference type="ARBA" id="ARBA00007228"/>
    </source>
</evidence>
<dbReference type="SUPFAM" id="SSF55315">
    <property type="entry name" value="L30e-like"/>
    <property type="match status" value="1"/>
</dbReference>
<feature type="compositionally biased region" description="Basic and acidic residues" evidence="4">
    <location>
        <begin position="27"/>
        <end position="52"/>
    </location>
</feature>
<dbReference type="EMBL" id="JARVLH010000002">
    <property type="protein sequence ID" value="MEX5284527.1"/>
    <property type="molecule type" value="Genomic_DNA"/>
</dbReference>
<dbReference type="InterPro" id="IPR001537">
    <property type="entry name" value="SpoU_MeTrfase"/>
</dbReference>
<dbReference type="Pfam" id="PF08032">
    <property type="entry name" value="SpoU_sub_bind"/>
    <property type="match status" value="1"/>
</dbReference>
<dbReference type="Pfam" id="PF00588">
    <property type="entry name" value="SpoU_methylase"/>
    <property type="match status" value="1"/>
</dbReference>
<comment type="caution">
    <text evidence="6">The sequence shown here is derived from an EMBL/GenBank/DDBJ whole genome shotgun (WGS) entry which is preliminary data.</text>
</comment>
<keyword evidence="3" id="KW-0808">Transferase</keyword>
<feature type="region of interest" description="Disordered" evidence="4">
    <location>
        <begin position="1"/>
        <end position="52"/>
    </location>
</feature>
<sequence length="294" mass="31496">MKAMEKGQRGEKTQRTAKREKKPAAAKQEKHVPRPSVRDMGRSPAPEREDVLGGRNAVLEALKAGRGINRILTVPGGREKDMAPLLSLAAERGVPVRPASRQKLDEIAPGLRHQGVLAYVAPVAYASLEDILARAEAQGEPPLLLLLDGIEDPHNVGALLRTADAAGVHGVLLPERRSCALTATVAKTSAGAVEYVPVARIGNTVQEMKRLKERGLWLVGADMAGEMESFAADMTGPLVIVIGSEGRGLGRLVKETCDFLVRIPMQGRINSLNASVAGALLMYEARRQRCMGKG</sequence>
<dbReference type="Gene3D" id="3.30.1330.30">
    <property type="match status" value="1"/>
</dbReference>
<dbReference type="InterPro" id="IPR029064">
    <property type="entry name" value="Ribosomal_eL30-like_sf"/>
</dbReference>
<dbReference type="NCBIfam" id="TIGR00186">
    <property type="entry name" value="rRNA_methyl_3"/>
    <property type="match status" value="1"/>
</dbReference>